<sequence>MTRFILLFDFSALRTQKKHKTHKKTAIAGGLILEILNKSDGTTLHIAIH</sequence>
<name>A0ABZ2DB99_9PSED</name>
<evidence type="ECO:0000313" key="2">
    <source>
        <dbReference type="Proteomes" id="UP001347174"/>
    </source>
</evidence>
<proteinExistence type="predicted"/>
<organism evidence="1 2">
    <name type="scientific">Pseudomonas khavaziana</name>
    <dbReference type="NCBI Taxonomy" id="2842351"/>
    <lineage>
        <taxon>Bacteria</taxon>
        <taxon>Pseudomonadati</taxon>
        <taxon>Pseudomonadota</taxon>
        <taxon>Gammaproteobacteria</taxon>
        <taxon>Pseudomonadales</taxon>
        <taxon>Pseudomonadaceae</taxon>
        <taxon>Pseudomonas</taxon>
    </lineage>
</organism>
<evidence type="ECO:0000313" key="1">
    <source>
        <dbReference type="EMBL" id="WWA75595.1"/>
    </source>
</evidence>
<reference evidence="1 2" key="1">
    <citation type="submission" date="2023-07" db="EMBL/GenBank/DDBJ databases">
        <title>Plant endophyte Pseudomonas khavaziana can be used to control wheat stem rot.</title>
        <authorList>
            <person name="Guo S."/>
            <person name="Shen X."/>
        </authorList>
    </citation>
    <scope>NUCLEOTIDE SEQUENCE [LARGE SCALE GENOMIC DNA]</scope>
    <source>
        <strain evidence="1 2">SR9</strain>
    </source>
</reference>
<keyword evidence="2" id="KW-1185">Reference proteome</keyword>
<dbReference type="Proteomes" id="UP001347174">
    <property type="component" value="Chromosome"/>
</dbReference>
<protein>
    <submittedName>
        <fullName evidence="1">Uncharacterized protein</fullName>
    </submittedName>
</protein>
<gene>
    <name evidence="1" type="ORF">QYQ93_22775</name>
</gene>
<accession>A0ABZ2DB99</accession>
<dbReference type="RefSeq" id="WP_338475528.1">
    <property type="nucleotide sequence ID" value="NZ_CP129946.1"/>
</dbReference>
<dbReference type="EMBL" id="CP129946">
    <property type="protein sequence ID" value="WWA75595.1"/>
    <property type="molecule type" value="Genomic_DNA"/>
</dbReference>